<evidence type="ECO:0000256" key="6">
    <source>
        <dbReference type="ARBA" id="ARBA00022833"/>
    </source>
</evidence>
<evidence type="ECO:0000256" key="3">
    <source>
        <dbReference type="ARBA" id="ARBA00004630"/>
    </source>
</evidence>
<reference evidence="10" key="2">
    <citation type="submission" date="2025-09" db="UniProtKB">
        <authorList>
            <consortium name="Ensembl"/>
        </authorList>
    </citation>
    <scope>IDENTIFICATION</scope>
</reference>
<accession>A0A8C2Z4L0</accession>
<evidence type="ECO:0000256" key="1">
    <source>
        <dbReference type="ARBA" id="ARBA00004125"/>
    </source>
</evidence>
<organism evidence="10 11">
    <name type="scientific">Cyclopterus lumpus</name>
    <name type="common">Lumpsucker</name>
    <dbReference type="NCBI Taxonomy" id="8103"/>
    <lineage>
        <taxon>Eukaryota</taxon>
        <taxon>Metazoa</taxon>
        <taxon>Chordata</taxon>
        <taxon>Craniata</taxon>
        <taxon>Vertebrata</taxon>
        <taxon>Euteleostomi</taxon>
        <taxon>Actinopterygii</taxon>
        <taxon>Neopterygii</taxon>
        <taxon>Teleostei</taxon>
        <taxon>Neoteleostei</taxon>
        <taxon>Acanthomorphata</taxon>
        <taxon>Eupercaria</taxon>
        <taxon>Perciformes</taxon>
        <taxon>Cottioidei</taxon>
        <taxon>Cottales</taxon>
        <taxon>Cyclopteridae</taxon>
        <taxon>Cyclopterus</taxon>
    </lineage>
</organism>
<comment type="subcellular location">
    <subcellularLocation>
        <location evidence="1">Endosome membrane</location>
        <topology evidence="1">Peripheral membrane protein</topology>
        <orientation evidence="1">Cytoplasmic side</orientation>
    </subcellularLocation>
    <subcellularLocation>
        <location evidence="2">Late endosome membrane</location>
    </subcellularLocation>
    <subcellularLocation>
        <location evidence="3">Lysosome membrane</location>
        <topology evidence="3">Peripheral membrane protein</topology>
        <orientation evidence="3">Cytoplasmic side</orientation>
    </subcellularLocation>
</comment>
<evidence type="ECO:0000313" key="11">
    <source>
        <dbReference type="Proteomes" id="UP000694565"/>
    </source>
</evidence>
<dbReference type="GO" id="GO:0005634">
    <property type="term" value="C:nucleus"/>
    <property type="evidence" value="ECO:0007669"/>
    <property type="project" value="TreeGrafter"/>
</dbReference>
<keyword evidence="7 8" id="KW-0472">Membrane</keyword>
<dbReference type="Ensembl" id="ENSCLMT00005020286.1">
    <property type="protein sequence ID" value="ENSCLMP00005019266.1"/>
    <property type="gene ID" value="ENSCLMG00005009691.1"/>
</dbReference>
<dbReference type="PROSITE" id="PS51837">
    <property type="entry name" value="LITAF"/>
    <property type="match status" value="1"/>
</dbReference>
<dbReference type="SMART" id="SM00714">
    <property type="entry name" value="LITAF"/>
    <property type="match status" value="1"/>
</dbReference>
<evidence type="ECO:0000313" key="10">
    <source>
        <dbReference type="Ensembl" id="ENSCLMP00005019266.1"/>
    </source>
</evidence>
<dbReference type="PANTHER" id="PTHR23292:SF45">
    <property type="entry name" value="LIPOPOLYSACCHARIDE-INDUCED TUMOR NECROSIS FACTOR-ALPHA FACTOR HOMOLOG"/>
    <property type="match status" value="1"/>
</dbReference>
<keyword evidence="8" id="KW-1133">Transmembrane helix</keyword>
<dbReference type="GO" id="GO:0098574">
    <property type="term" value="C:cytoplasmic side of lysosomal membrane"/>
    <property type="evidence" value="ECO:0007669"/>
    <property type="project" value="TreeGrafter"/>
</dbReference>
<reference evidence="10" key="1">
    <citation type="submission" date="2025-08" db="UniProtKB">
        <authorList>
            <consortium name="Ensembl"/>
        </authorList>
    </citation>
    <scope>IDENTIFICATION</scope>
</reference>
<dbReference type="GeneID" id="117736190"/>
<dbReference type="KEGG" id="clum:117736190"/>
<proteinExistence type="inferred from homology"/>
<feature type="domain" description="LITAF" evidence="9">
    <location>
        <begin position="53"/>
        <end position="136"/>
    </location>
</feature>
<sequence length="137" mass="15320">MEKGQGPPLEMPAPPYPGFSTDHTGVYQTQPGVQPIQQPAYLYNPQQPQVVQQVNPVIVMQKLPSDVPGHMTCPHCRNSVVTRIEHKNGLLTWLICGTLMIFLCWPCCFIPFCVDSCKDVEHSCPSCNNVVHIHKLI</sequence>
<evidence type="ECO:0000256" key="8">
    <source>
        <dbReference type="SAM" id="Phobius"/>
    </source>
</evidence>
<dbReference type="AlphaFoldDB" id="A0A8C2Z4L0"/>
<keyword evidence="11" id="KW-1185">Reference proteome</keyword>
<evidence type="ECO:0000259" key="9">
    <source>
        <dbReference type="PROSITE" id="PS51837"/>
    </source>
</evidence>
<protein>
    <submittedName>
        <fullName evidence="10">Si:ch211-202h22.8</fullName>
    </submittedName>
</protein>
<dbReference type="GO" id="GO:0008270">
    <property type="term" value="F:zinc ion binding"/>
    <property type="evidence" value="ECO:0007669"/>
    <property type="project" value="TreeGrafter"/>
</dbReference>
<dbReference type="GO" id="GO:0098560">
    <property type="term" value="C:cytoplasmic side of late endosome membrane"/>
    <property type="evidence" value="ECO:0007669"/>
    <property type="project" value="TreeGrafter"/>
</dbReference>
<comment type="similarity">
    <text evidence="4">Belongs to the CDIP1/LITAF family.</text>
</comment>
<gene>
    <name evidence="10" type="primary">LOC117736190</name>
</gene>
<dbReference type="RefSeq" id="XP_034397246.1">
    <property type="nucleotide sequence ID" value="XM_034541355.1"/>
</dbReference>
<dbReference type="Proteomes" id="UP000694565">
    <property type="component" value="Unplaced"/>
</dbReference>
<keyword evidence="5" id="KW-0479">Metal-binding</keyword>
<feature type="transmembrane region" description="Helical" evidence="8">
    <location>
        <begin position="90"/>
        <end position="112"/>
    </location>
</feature>
<evidence type="ECO:0000256" key="2">
    <source>
        <dbReference type="ARBA" id="ARBA00004414"/>
    </source>
</evidence>
<keyword evidence="8" id="KW-0812">Transmembrane</keyword>
<evidence type="ECO:0000256" key="4">
    <source>
        <dbReference type="ARBA" id="ARBA00005975"/>
    </source>
</evidence>
<dbReference type="GeneTree" id="ENSGT00940000155366"/>
<dbReference type="PANTHER" id="PTHR23292">
    <property type="entry name" value="LIPOPOLYSACCHARIDE-INDUCED TUMOR NECROSIS FACTOR-ALPHA FACTOR"/>
    <property type="match status" value="1"/>
</dbReference>
<name>A0A8C2Z4L0_CYCLU</name>
<keyword evidence="6" id="KW-0862">Zinc</keyword>
<dbReference type="InterPro" id="IPR037519">
    <property type="entry name" value="LITAF_fam"/>
</dbReference>
<evidence type="ECO:0000256" key="7">
    <source>
        <dbReference type="ARBA" id="ARBA00023136"/>
    </source>
</evidence>
<dbReference type="OrthoDB" id="4713066at2759"/>
<dbReference type="InterPro" id="IPR006629">
    <property type="entry name" value="LITAF"/>
</dbReference>
<evidence type="ECO:0000256" key="5">
    <source>
        <dbReference type="ARBA" id="ARBA00022723"/>
    </source>
</evidence>
<dbReference type="Pfam" id="PF10601">
    <property type="entry name" value="zf-LITAF-like"/>
    <property type="match status" value="1"/>
</dbReference>